<reference evidence="2 3" key="1">
    <citation type="submission" date="2017-12" db="EMBL/GenBank/DDBJ databases">
        <title>Comparative genomics of Botrytis spp.</title>
        <authorList>
            <person name="Valero-Jimenez C.A."/>
            <person name="Tapia P."/>
            <person name="Veloso J."/>
            <person name="Silva-Moreno E."/>
            <person name="Staats M."/>
            <person name="Valdes J.H."/>
            <person name="Van Kan J.A.L."/>
        </authorList>
    </citation>
    <scope>NUCLEOTIDE SEQUENCE [LARGE SCALE GENOMIC DNA]</scope>
    <source>
        <strain evidence="2 3">MUCL3349</strain>
    </source>
</reference>
<accession>A0A4Z1KLC7</accession>
<feature type="region of interest" description="Disordered" evidence="1">
    <location>
        <begin position="88"/>
        <end position="136"/>
    </location>
</feature>
<dbReference type="AlphaFoldDB" id="A0A4Z1KLC7"/>
<keyword evidence="3" id="KW-1185">Reference proteome</keyword>
<proteinExistence type="predicted"/>
<name>A0A4Z1KLC7_9HELO</name>
<gene>
    <name evidence="2" type="ORF">BPOR_0951g00040</name>
</gene>
<evidence type="ECO:0000313" key="2">
    <source>
        <dbReference type="EMBL" id="TGO81995.1"/>
    </source>
</evidence>
<sequence length="217" mass="24531">MCNWICTIEVCPTCDSKQKTSYEAFHCESNCYPVRKNAFFCKNYRKLNNETIADSPCINCEEPISIFEDSGSSEVDQKTEMRNSTNTIGMSMKNKSIGETSETVAVDDVSEDERDSDDGNMSDVSEVSALSDEDDEDHDTVMEGLTAGQIQYDDDDTFDVQRFFGDTDLDAEESPYWPRIDMLRRGEMKLTLEKDGIGVISGKNRSWHVDEDPIINT</sequence>
<dbReference type="Proteomes" id="UP000297280">
    <property type="component" value="Unassembled WGS sequence"/>
</dbReference>
<feature type="compositionally biased region" description="Acidic residues" evidence="1">
    <location>
        <begin position="108"/>
        <end position="120"/>
    </location>
</feature>
<dbReference type="EMBL" id="PQXO01000945">
    <property type="protein sequence ID" value="TGO81995.1"/>
    <property type="molecule type" value="Genomic_DNA"/>
</dbReference>
<organism evidence="2 3">
    <name type="scientific">Botrytis porri</name>
    <dbReference type="NCBI Taxonomy" id="87229"/>
    <lineage>
        <taxon>Eukaryota</taxon>
        <taxon>Fungi</taxon>
        <taxon>Dikarya</taxon>
        <taxon>Ascomycota</taxon>
        <taxon>Pezizomycotina</taxon>
        <taxon>Leotiomycetes</taxon>
        <taxon>Helotiales</taxon>
        <taxon>Sclerotiniaceae</taxon>
        <taxon>Botrytis</taxon>
    </lineage>
</organism>
<feature type="compositionally biased region" description="Polar residues" evidence="1">
    <location>
        <begin position="88"/>
        <end position="103"/>
    </location>
</feature>
<evidence type="ECO:0000256" key="1">
    <source>
        <dbReference type="SAM" id="MobiDB-lite"/>
    </source>
</evidence>
<comment type="caution">
    <text evidence="2">The sequence shown here is derived from an EMBL/GenBank/DDBJ whole genome shotgun (WGS) entry which is preliminary data.</text>
</comment>
<protein>
    <submittedName>
        <fullName evidence="2">Uncharacterized protein</fullName>
    </submittedName>
</protein>
<evidence type="ECO:0000313" key="3">
    <source>
        <dbReference type="Proteomes" id="UP000297280"/>
    </source>
</evidence>